<feature type="transmembrane region" description="Helical" evidence="7">
    <location>
        <begin position="95"/>
        <end position="124"/>
    </location>
</feature>
<keyword evidence="4" id="KW-0934">Plastid</keyword>
<evidence type="ECO:0000256" key="6">
    <source>
        <dbReference type="ARBA" id="ARBA00023136"/>
    </source>
</evidence>
<dbReference type="PANTHER" id="PTHR42826">
    <property type="entry name" value="DICARBOXYLATE TRANSPORTER 2.1, CHLOROPLASTIC"/>
    <property type="match status" value="1"/>
</dbReference>
<comment type="similarity">
    <text evidence="2">Belongs to the SLC13A/DASS transporter (TC 2.A.47) family. DIT1 subfamily.</text>
</comment>
<evidence type="ECO:0000313" key="8">
    <source>
        <dbReference type="EMBL" id="KAK9163904.1"/>
    </source>
</evidence>
<feature type="transmembrane region" description="Helical" evidence="7">
    <location>
        <begin position="505"/>
        <end position="528"/>
    </location>
</feature>
<dbReference type="NCBIfam" id="TIGR00785">
    <property type="entry name" value="dass"/>
    <property type="match status" value="1"/>
</dbReference>
<gene>
    <name evidence="8" type="ORF">Syun_004806</name>
</gene>
<keyword evidence="4" id="KW-1001">Plastid inner membrane</keyword>
<evidence type="ECO:0000256" key="7">
    <source>
        <dbReference type="SAM" id="Phobius"/>
    </source>
</evidence>
<dbReference type="EMBL" id="JBBNAF010000002">
    <property type="protein sequence ID" value="KAK9163904.1"/>
    <property type="molecule type" value="Genomic_DNA"/>
</dbReference>
<feature type="transmembrane region" description="Helical" evidence="7">
    <location>
        <begin position="232"/>
        <end position="256"/>
    </location>
</feature>
<feature type="transmembrane region" description="Helical" evidence="7">
    <location>
        <begin position="136"/>
        <end position="155"/>
    </location>
</feature>
<evidence type="ECO:0000256" key="4">
    <source>
        <dbReference type="ARBA" id="ARBA00022780"/>
    </source>
</evidence>
<evidence type="ECO:0000256" key="2">
    <source>
        <dbReference type="ARBA" id="ARBA00007349"/>
    </source>
</evidence>
<keyword evidence="9" id="KW-1185">Reference proteome</keyword>
<accession>A0AAP0L7U9</accession>
<proteinExistence type="inferred from homology"/>
<feature type="transmembrane region" description="Helical" evidence="7">
    <location>
        <begin position="461"/>
        <end position="484"/>
    </location>
</feature>
<dbReference type="InterPro" id="IPR030676">
    <property type="entry name" value="CitT-rel"/>
</dbReference>
<keyword evidence="5 7" id="KW-1133">Transmembrane helix</keyword>
<evidence type="ECO:0000256" key="5">
    <source>
        <dbReference type="ARBA" id="ARBA00022989"/>
    </source>
</evidence>
<sequence>MSLSFSFSFPSLPSFAIPTSPPPTQPLSFPQNRTLVRYKSKPLSFQPIRASTNRNHSKHSSRRSKTVPIALSLAIGLAIRFAIPKPLEVSTQAWQLLSIFAATNVGLILSPLPIGAWTFLALTVSIATKTLSFSDALRGFSSEVIWLIVCSYFIARGFVKTGLGDRVATCFVKWFGKSDLGLAYGLTFGETFVSAVMPSSIARAAGVFLPMIKSILSLSNVGDRDEESVRKLGAFLFMAQLHSAGNSSALFLTASANNLLMFKLAGDIGVKIANPWVSWFTAASLPAFISLLITPFVLYMVFPLEQGGEVDASAIARERLKQMGPVSENEQFMIGTMLVVVSLWVFGAAFGVPTVVPALLGLSILLLRGVVTWDDCLSEKSAWDTFVWFAILAGMASQLSDLGIVAWITDRVAKSLQSFSLSWTITFGVLQAAYFFIHYIFASQVAHVGALYSSFLAMHLAHGVPGVLAALTLAFNTNLFGALTHYSSAPAAAYYGAGFVEVPDFLKLGILMALINAIIWGGVGTIWWKFLGNQNGDEGETDFRTKPQRGRE</sequence>
<evidence type="ECO:0000313" key="9">
    <source>
        <dbReference type="Proteomes" id="UP001420932"/>
    </source>
</evidence>
<reference evidence="8 9" key="1">
    <citation type="submission" date="2024-01" db="EMBL/GenBank/DDBJ databases">
        <title>Genome assemblies of Stephania.</title>
        <authorList>
            <person name="Yang L."/>
        </authorList>
    </citation>
    <scope>NUCLEOTIDE SEQUENCE [LARGE SCALE GENOMIC DNA]</scope>
    <source>
        <strain evidence="8">YNDBR</strain>
        <tissue evidence="8">Leaf</tissue>
    </source>
</reference>
<evidence type="ECO:0008006" key="10">
    <source>
        <dbReference type="Google" id="ProtNLM"/>
    </source>
</evidence>
<dbReference type="InterPro" id="IPR001898">
    <property type="entry name" value="SLC13A/DASS"/>
</dbReference>
<organism evidence="8 9">
    <name type="scientific">Stephania yunnanensis</name>
    <dbReference type="NCBI Taxonomy" id="152371"/>
    <lineage>
        <taxon>Eukaryota</taxon>
        <taxon>Viridiplantae</taxon>
        <taxon>Streptophyta</taxon>
        <taxon>Embryophyta</taxon>
        <taxon>Tracheophyta</taxon>
        <taxon>Spermatophyta</taxon>
        <taxon>Magnoliopsida</taxon>
        <taxon>Ranunculales</taxon>
        <taxon>Menispermaceae</taxon>
        <taxon>Menispermoideae</taxon>
        <taxon>Cissampelideae</taxon>
        <taxon>Stephania</taxon>
    </lineage>
</organism>
<dbReference type="Pfam" id="PF00939">
    <property type="entry name" value="Na_sulph_symp"/>
    <property type="match status" value="1"/>
</dbReference>
<protein>
    <recommendedName>
        <fullName evidence="10">Sodium/sulfate symporter</fullName>
    </recommendedName>
</protein>
<dbReference type="Proteomes" id="UP001420932">
    <property type="component" value="Unassembled WGS sequence"/>
</dbReference>
<dbReference type="GO" id="GO:0009706">
    <property type="term" value="C:chloroplast inner membrane"/>
    <property type="evidence" value="ECO:0007669"/>
    <property type="project" value="UniProtKB-SubCell"/>
</dbReference>
<feature type="transmembrane region" description="Helical" evidence="7">
    <location>
        <begin position="386"/>
        <end position="409"/>
    </location>
</feature>
<feature type="transmembrane region" description="Helical" evidence="7">
    <location>
        <begin position="421"/>
        <end position="441"/>
    </location>
</feature>
<dbReference type="AlphaFoldDB" id="A0AAP0L7U9"/>
<feature type="transmembrane region" description="Helical" evidence="7">
    <location>
        <begin position="338"/>
        <end position="366"/>
    </location>
</feature>
<keyword evidence="3 7" id="KW-0812">Transmembrane</keyword>
<evidence type="ECO:0000256" key="3">
    <source>
        <dbReference type="ARBA" id="ARBA00022692"/>
    </source>
</evidence>
<name>A0AAP0L7U9_9MAGN</name>
<feature type="transmembrane region" description="Helical" evidence="7">
    <location>
        <begin position="276"/>
        <end position="302"/>
    </location>
</feature>
<evidence type="ECO:0000256" key="1">
    <source>
        <dbReference type="ARBA" id="ARBA00004478"/>
    </source>
</evidence>
<comment type="caution">
    <text evidence="8">The sequence shown here is derived from an EMBL/GenBank/DDBJ whole genome shotgun (WGS) entry which is preliminary data.</text>
</comment>
<keyword evidence="6 7" id="KW-0472">Membrane</keyword>
<comment type="subcellular location">
    <subcellularLocation>
        <location evidence="1">Plastid</location>
        <location evidence="1">Chloroplast inner membrane</location>
        <topology evidence="1">Multi-pass membrane protein</topology>
    </subcellularLocation>
</comment>
<dbReference type="GO" id="GO:0015140">
    <property type="term" value="F:malate transmembrane transporter activity"/>
    <property type="evidence" value="ECO:0007669"/>
    <property type="project" value="UniProtKB-ARBA"/>
</dbReference>
<feature type="transmembrane region" description="Helical" evidence="7">
    <location>
        <begin position="66"/>
        <end position="83"/>
    </location>
</feature>